<evidence type="ECO:0000313" key="4">
    <source>
        <dbReference type="Proteomes" id="UP001152795"/>
    </source>
</evidence>
<feature type="compositionally biased region" description="Basic residues" evidence="1">
    <location>
        <begin position="170"/>
        <end position="182"/>
    </location>
</feature>
<feature type="compositionally biased region" description="Basic residues" evidence="1">
    <location>
        <begin position="129"/>
        <end position="148"/>
    </location>
</feature>
<dbReference type="PANTHER" id="PTHR36981:SF3">
    <property type="entry name" value="UBIQUITIN-LIKE PROTEASE FAMILY PROFILE DOMAIN-CONTAINING PROTEIN"/>
    <property type="match status" value="1"/>
</dbReference>
<feature type="compositionally biased region" description="Gly residues" evidence="1">
    <location>
        <begin position="156"/>
        <end position="169"/>
    </location>
</feature>
<feature type="compositionally biased region" description="Acidic residues" evidence="1">
    <location>
        <begin position="80"/>
        <end position="119"/>
    </location>
</feature>
<sequence>MAELSQEGSFSLDDFERSIVENAAALPNVDNLTTCNCRGYCLREKGRNFCPCKSINSFCSEACHGDGFSCCMNNRRVQESDSDDTDSDLYMQEDEREGNGSEEENKSEEDNESEEETESEKELEMQENRKRKKGQTRGRGRGRARGRGRVADQGIGQQGGRGQRGCGRGSRGRGRSRGRGGRGRLIEQPNAAEILANHEQELDDLIEAMDFVSLKDFAKALLRRQPGAYADVVNGELPGANQPPPPSPEPENPAPAWCNCGHCVVMPTQEENKCCSERPGRSCISRSNLFRQVILDGNTFILLKTHKSLFEQWYSF</sequence>
<feature type="region of interest" description="Disordered" evidence="1">
    <location>
        <begin position="78"/>
        <end position="185"/>
    </location>
</feature>
<evidence type="ECO:0000259" key="2">
    <source>
        <dbReference type="Pfam" id="PF20478"/>
    </source>
</evidence>
<name>A0A6S7JIC5_PARCT</name>
<dbReference type="Pfam" id="PF20478">
    <property type="entry name" value="P2RX7_C"/>
    <property type="match status" value="1"/>
</dbReference>
<dbReference type="EMBL" id="CACRXK020009118">
    <property type="protein sequence ID" value="CAB4016442.1"/>
    <property type="molecule type" value="Genomic_DNA"/>
</dbReference>
<evidence type="ECO:0000256" key="1">
    <source>
        <dbReference type="SAM" id="MobiDB-lite"/>
    </source>
</evidence>
<organism evidence="3 4">
    <name type="scientific">Paramuricea clavata</name>
    <name type="common">Red gorgonian</name>
    <name type="synonym">Violescent sea-whip</name>
    <dbReference type="NCBI Taxonomy" id="317549"/>
    <lineage>
        <taxon>Eukaryota</taxon>
        <taxon>Metazoa</taxon>
        <taxon>Cnidaria</taxon>
        <taxon>Anthozoa</taxon>
        <taxon>Octocorallia</taxon>
        <taxon>Malacalcyonacea</taxon>
        <taxon>Plexauridae</taxon>
        <taxon>Paramuricea</taxon>
    </lineage>
</organism>
<dbReference type="Proteomes" id="UP001152795">
    <property type="component" value="Unassembled WGS sequence"/>
</dbReference>
<feature type="region of interest" description="Disordered" evidence="1">
    <location>
        <begin position="233"/>
        <end position="252"/>
    </location>
</feature>
<keyword evidence="4" id="KW-1185">Reference proteome</keyword>
<reference evidence="3" key="1">
    <citation type="submission" date="2020-04" db="EMBL/GenBank/DDBJ databases">
        <authorList>
            <person name="Alioto T."/>
            <person name="Alioto T."/>
            <person name="Gomez Garrido J."/>
        </authorList>
    </citation>
    <scope>NUCLEOTIDE SEQUENCE</scope>
    <source>
        <strain evidence="3">A484AB</strain>
    </source>
</reference>
<protein>
    <recommendedName>
        <fullName evidence="2">P2X purinoreceptor 7 intracellular domain-containing protein</fullName>
    </recommendedName>
</protein>
<comment type="caution">
    <text evidence="3">The sequence shown here is derived from an EMBL/GenBank/DDBJ whole genome shotgun (WGS) entry which is preliminary data.</text>
</comment>
<evidence type="ECO:0000313" key="3">
    <source>
        <dbReference type="EMBL" id="CAB4016442.1"/>
    </source>
</evidence>
<accession>A0A6S7JIC5</accession>
<dbReference type="PANTHER" id="PTHR36981">
    <property type="entry name" value="ZGC:195170"/>
    <property type="match status" value="1"/>
</dbReference>
<dbReference type="AlphaFoldDB" id="A0A6S7JIC5"/>
<feature type="compositionally biased region" description="Pro residues" evidence="1">
    <location>
        <begin position="241"/>
        <end position="252"/>
    </location>
</feature>
<gene>
    <name evidence="3" type="ORF">PACLA_8A082193</name>
</gene>
<proteinExistence type="predicted"/>
<feature type="domain" description="P2X purinoreceptor 7 intracellular" evidence="2">
    <location>
        <begin position="244"/>
        <end position="299"/>
    </location>
</feature>
<dbReference type="InterPro" id="IPR046815">
    <property type="entry name" value="P2RX7_C"/>
</dbReference>